<evidence type="ECO:0000313" key="2">
    <source>
        <dbReference type="EMBL" id="GJS82921.1"/>
    </source>
</evidence>
<dbReference type="PANTHER" id="PTHR11697">
    <property type="entry name" value="GENERAL TRANSCRIPTION FACTOR 2-RELATED ZINC FINGER PROTEIN"/>
    <property type="match status" value="1"/>
</dbReference>
<dbReference type="Proteomes" id="UP001151760">
    <property type="component" value="Unassembled WGS sequence"/>
</dbReference>
<feature type="domain" description="HAT C-terminal dimerisation" evidence="1">
    <location>
        <begin position="12"/>
        <end position="64"/>
    </location>
</feature>
<dbReference type="InterPro" id="IPR008906">
    <property type="entry name" value="HATC_C_dom"/>
</dbReference>
<reference evidence="2" key="2">
    <citation type="submission" date="2022-01" db="EMBL/GenBank/DDBJ databases">
        <authorList>
            <person name="Yamashiro T."/>
            <person name="Shiraishi A."/>
            <person name="Satake H."/>
            <person name="Nakayama K."/>
        </authorList>
    </citation>
    <scope>NUCLEOTIDE SEQUENCE</scope>
</reference>
<dbReference type="EMBL" id="BQNB010010862">
    <property type="protein sequence ID" value="GJS82921.1"/>
    <property type="molecule type" value="Genomic_DNA"/>
</dbReference>
<dbReference type="PANTHER" id="PTHR11697:SF230">
    <property type="entry name" value="ZINC FINGER, MYM DOMAIN CONTAINING 1"/>
    <property type="match status" value="1"/>
</dbReference>
<sequence length="348" mass="40038">MYRDLAIMMVKKRKHISYPLVYRLLKLALILPVATASVERCFSAMKIVKSDLRNRIGENFLNSCVISAVEREALANVKDEDVMKRGYWNNVRESSAAKPHQVNAPNYSRNSHKESYCSNDMVHAYFLEDARKMTQDKTRIPNHRDMASTRAYCTPNACTPKPRNIYRKISCSRDHSCMTTSVPKPDLALEIDPEPCREYQTGSNVWKITCVLLAGPNPEHMDEDFYATAYPKGNKNLMMLSYKILETHTAYLIEKLLCAAWAQGHQESKSEKNQKEIIRIKGNKVRRKQRFNLLHQAGSNHVVQQREEPESAACRFTHPPSKDYHQSFKEPWESDAVCIQTTSSSYLN</sequence>
<name>A0ABQ4Z117_9ASTR</name>
<dbReference type="InterPro" id="IPR055298">
    <property type="entry name" value="AtLOH3-like"/>
</dbReference>
<proteinExistence type="predicted"/>
<organism evidence="2 3">
    <name type="scientific">Tanacetum coccineum</name>
    <dbReference type="NCBI Taxonomy" id="301880"/>
    <lineage>
        <taxon>Eukaryota</taxon>
        <taxon>Viridiplantae</taxon>
        <taxon>Streptophyta</taxon>
        <taxon>Embryophyta</taxon>
        <taxon>Tracheophyta</taxon>
        <taxon>Spermatophyta</taxon>
        <taxon>Magnoliopsida</taxon>
        <taxon>eudicotyledons</taxon>
        <taxon>Gunneridae</taxon>
        <taxon>Pentapetalae</taxon>
        <taxon>asterids</taxon>
        <taxon>campanulids</taxon>
        <taxon>Asterales</taxon>
        <taxon>Asteraceae</taxon>
        <taxon>Asteroideae</taxon>
        <taxon>Anthemideae</taxon>
        <taxon>Anthemidinae</taxon>
        <taxon>Tanacetum</taxon>
    </lineage>
</organism>
<comment type="caution">
    <text evidence="2">The sequence shown here is derived from an EMBL/GenBank/DDBJ whole genome shotgun (WGS) entry which is preliminary data.</text>
</comment>
<gene>
    <name evidence="2" type="ORF">Tco_0749462</name>
</gene>
<reference evidence="2" key="1">
    <citation type="journal article" date="2022" name="Int. J. Mol. Sci.">
        <title>Draft Genome of Tanacetum Coccineum: Genomic Comparison of Closely Related Tanacetum-Family Plants.</title>
        <authorList>
            <person name="Yamashiro T."/>
            <person name="Shiraishi A."/>
            <person name="Nakayama K."/>
            <person name="Satake H."/>
        </authorList>
    </citation>
    <scope>NUCLEOTIDE SEQUENCE</scope>
</reference>
<accession>A0ABQ4Z117</accession>
<dbReference type="SUPFAM" id="SSF53098">
    <property type="entry name" value="Ribonuclease H-like"/>
    <property type="match status" value="1"/>
</dbReference>
<dbReference type="Pfam" id="PF05699">
    <property type="entry name" value="Dimer_Tnp_hAT"/>
    <property type="match status" value="1"/>
</dbReference>
<evidence type="ECO:0000313" key="3">
    <source>
        <dbReference type="Proteomes" id="UP001151760"/>
    </source>
</evidence>
<evidence type="ECO:0000259" key="1">
    <source>
        <dbReference type="Pfam" id="PF05699"/>
    </source>
</evidence>
<protein>
    <submittedName>
        <fullName evidence="2">Zinc finger MYM-type protein 1-like protein</fullName>
    </submittedName>
</protein>
<keyword evidence="3" id="KW-1185">Reference proteome</keyword>
<dbReference type="InterPro" id="IPR012337">
    <property type="entry name" value="RNaseH-like_sf"/>
</dbReference>